<accession>A0A6J1CET8</accession>
<feature type="domain" description="Helicase C-terminal" evidence="13">
    <location>
        <begin position="658"/>
        <end position="822"/>
    </location>
</feature>
<feature type="domain" description="Helicase ATP-binding" evidence="12">
    <location>
        <begin position="133"/>
        <end position="407"/>
    </location>
</feature>
<dbReference type="CDD" id="cd18793">
    <property type="entry name" value="SF2_C_SNF"/>
    <property type="match status" value="1"/>
</dbReference>
<dbReference type="InterPro" id="IPR017907">
    <property type="entry name" value="Znf_RING_CS"/>
</dbReference>
<dbReference type="InterPro" id="IPR001841">
    <property type="entry name" value="Znf_RING"/>
</dbReference>
<dbReference type="InterPro" id="IPR038718">
    <property type="entry name" value="SNF2-like_sf"/>
</dbReference>
<dbReference type="CDD" id="cd18008">
    <property type="entry name" value="DEXDc_SHPRH-like"/>
    <property type="match status" value="1"/>
</dbReference>
<evidence type="ECO:0000259" key="11">
    <source>
        <dbReference type="PROSITE" id="PS50089"/>
    </source>
</evidence>
<feature type="compositionally biased region" description="Basic and acidic residues" evidence="10">
    <location>
        <begin position="309"/>
        <end position="322"/>
    </location>
</feature>
<dbReference type="SUPFAM" id="SSF57850">
    <property type="entry name" value="RING/U-box"/>
    <property type="match status" value="1"/>
</dbReference>
<dbReference type="GO" id="GO:0005634">
    <property type="term" value="C:nucleus"/>
    <property type="evidence" value="ECO:0007669"/>
    <property type="project" value="TreeGrafter"/>
</dbReference>
<dbReference type="OrthoDB" id="448448at2759"/>
<dbReference type="GO" id="GO:0008094">
    <property type="term" value="F:ATP-dependent activity, acting on DNA"/>
    <property type="evidence" value="ECO:0007669"/>
    <property type="project" value="TreeGrafter"/>
</dbReference>
<dbReference type="Pfam" id="PF00271">
    <property type="entry name" value="Helicase_C"/>
    <property type="match status" value="1"/>
</dbReference>
<evidence type="ECO:0000313" key="15">
    <source>
        <dbReference type="RefSeq" id="XP_022140340.1"/>
    </source>
</evidence>
<evidence type="ECO:0000256" key="5">
    <source>
        <dbReference type="ARBA" id="ARBA00022801"/>
    </source>
</evidence>
<dbReference type="AlphaFoldDB" id="A0A6J1CET8"/>
<dbReference type="Proteomes" id="UP000504603">
    <property type="component" value="Unplaced"/>
</dbReference>
<dbReference type="GO" id="GO:0016787">
    <property type="term" value="F:hydrolase activity"/>
    <property type="evidence" value="ECO:0007669"/>
    <property type="project" value="UniProtKB-KW"/>
</dbReference>
<keyword evidence="14" id="KW-1185">Reference proteome</keyword>
<dbReference type="PANTHER" id="PTHR45626:SF12">
    <property type="entry name" value="DNA REPAIR PROTEIN RAD16"/>
    <property type="match status" value="1"/>
</dbReference>
<proteinExistence type="inferred from homology"/>
<dbReference type="Pfam" id="PF13445">
    <property type="entry name" value="zf-RING_UBOX"/>
    <property type="match status" value="1"/>
</dbReference>
<dbReference type="GO" id="GO:0004386">
    <property type="term" value="F:helicase activity"/>
    <property type="evidence" value="ECO:0007669"/>
    <property type="project" value="UniProtKB-KW"/>
</dbReference>
<name>A0A6J1CET8_MOMCH</name>
<dbReference type="InterPro" id="IPR049730">
    <property type="entry name" value="SNF2/RAD54-like_C"/>
</dbReference>
<feature type="compositionally biased region" description="Basic and acidic residues" evidence="10">
    <location>
        <begin position="14"/>
        <end position="24"/>
    </location>
</feature>
<evidence type="ECO:0000256" key="6">
    <source>
        <dbReference type="ARBA" id="ARBA00022806"/>
    </source>
</evidence>
<evidence type="ECO:0000256" key="3">
    <source>
        <dbReference type="ARBA" id="ARBA00022741"/>
    </source>
</evidence>
<dbReference type="Pfam" id="PF00176">
    <property type="entry name" value="SNF2-rel_dom"/>
    <property type="match status" value="1"/>
</dbReference>
<keyword evidence="6" id="KW-0347">Helicase</keyword>
<dbReference type="GO" id="GO:0008270">
    <property type="term" value="F:zinc ion binding"/>
    <property type="evidence" value="ECO:0007669"/>
    <property type="project" value="UniProtKB-KW"/>
</dbReference>
<dbReference type="SMART" id="SM00487">
    <property type="entry name" value="DEXDc"/>
    <property type="match status" value="1"/>
</dbReference>
<feature type="region of interest" description="Disordered" evidence="10">
    <location>
        <begin position="1"/>
        <end position="65"/>
    </location>
</feature>
<evidence type="ECO:0000313" key="14">
    <source>
        <dbReference type="Proteomes" id="UP000504603"/>
    </source>
</evidence>
<dbReference type="PANTHER" id="PTHR45626">
    <property type="entry name" value="TRANSCRIPTION TERMINATION FACTOR 2-RELATED"/>
    <property type="match status" value="1"/>
</dbReference>
<dbReference type="GO" id="GO:0140096">
    <property type="term" value="F:catalytic activity, acting on a protein"/>
    <property type="evidence" value="ECO:0007669"/>
    <property type="project" value="UniProtKB-ARBA"/>
</dbReference>
<dbReference type="PROSITE" id="PS50089">
    <property type="entry name" value="ZF_RING_2"/>
    <property type="match status" value="1"/>
</dbReference>
<dbReference type="InterPro" id="IPR000330">
    <property type="entry name" value="SNF2_N"/>
</dbReference>
<dbReference type="GO" id="GO:0006289">
    <property type="term" value="P:nucleotide-excision repair"/>
    <property type="evidence" value="ECO:0007669"/>
    <property type="project" value="TreeGrafter"/>
</dbReference>
<dbReference type="InterPro" id="IPR001650">
    <property type="entry name" value="Helicase_C-like"/>
</dbReference>
<evidence type="ECO:0000256" key="9">
    <source>
        <dbReference type="PROSITE-ProRule" id="PRU00175"/>
    </source>
</evidence>
<dbReference type="PROSITE" id="PS51194">
    <property type="entry name" value="HELICASE_CTER"/>
    <property type="match status" value="1"/>
</dbReference>
<dbReference type="PROSITE" id="PS51192">
    <property type="entry name" value="HELICASE_ATP_BIND_1"/>
    <property type="match status" value="1"/>
</dbReference>
<dbReference type="RefSeq" id="XP_022140340.1">
    <property type="nucleotide sequence ID" value="XM_022284648.1"/>
</dbReference>
<dbReference type="InterPro" id="IPR027417">
    <property type="entry name" value="P-loop_NTPase"/>
</dbReference>
<dbReference type="GeneID" id="111011036"/>
<sequence>MKLRPRKTTSNIVTEEKEDSKDDSDAFDDIDESSFVSESGSEDLSSSSADFSEPSAKKKFRGNKQSKPLKKEVPTLLWNIWAEEYEKWIDENIEKDFDLDNQNELLMEVVETPSALTMPLLRYQKEWLAWALKQEDSSNKGGILADEMGMGKTIQAIALVLAKREFSTSNGQMRPSSHPSSSKDLPEIKTTLVICPVVAVSQWVSEIDRFTSKGSCKVLVYHGPKRVQSLETFSEYDFVITTYSVVEADYRKYLMPPKDRCPYCNKQFYQKKLKFHLMYTCGPLSLKTEKQAKQQKKKPIQPQISIQEESTKDKINSDHRSDSRKITFEQTVGQNENDKKPCGKSILHSVKWDRIILDEAHFIKDRLSNTAKAVFAISSSYRWALSGTPIQNRIGELYSLVRFLQIVPYSFYFCKDCDCRTLDYSSLDCSNCPHKRVRHFCWWNKYITQRIQNIGGTGQDLKRGMILLKHKILSSIVLRRTKKGRAADLALPPSIVSIRRDSLDIQEEDFYESLYNDSLAKFNTFVAAGTATNNYAHIFDLLIRLRQAVNHPYLVVYSKTSAINCGSSTDNNNEQVCGICHEPAENPVVTSCEHTFCKACIIDSTDDFSKRVSCPSCSKMLTVDFSKTLAAGDQPVKTRVKGFKSSSILNRIQLQNFQTSTKIEALREEIRLMLERDGSAKGIVFSQFTSFLDLINYSLTKSGIACVQLIGSMSLAQRADVIKRFVDDSDCKIFLMSLKAGGVALNLTVASHVFIMDPWWNPAVERQAQDRIHRIGQYKPIRITRFVIENSIEERILKLQERKELVFEGTVGGSDEALGKLTLEDMRFLFL</sequence>
<reference evidence="15" key="1">
    <citation type="submission" date="2025-08" db="UniProtKB">
        <authorList>
            <consortium name="RefSeq"/>
        </authorList>
    </citation>
    <scope>IDENTIFICATION</scope>
    <source>
        <strain evidence="15">OHB3-1</strain>
    </source>
</reference>
<feature type="compositionally biased region" description="Low complexity" evidence="10">
    <location>
        <begin position="33"/>
        <end position="54"/>
    </location>
</feature>
<feature type="region of interest" description="Disordered" evidence="10">
    <location>
        <begin position="292"/>
        <end position="322"/>
    </location>
</feature>
<dbReference type="InterPro" id="IPR014001">
    <property type="entry name" value="Helicase_ATP-bd"/>
</dbReference>
<keyword evidence="8" id="KW-0067">ATP-binding</keyword>
<evidence type="ECO:0000256" key="7">
    <source>
        <dbReference type="ARBA" id="ARBA00022833"/>
    </source>
</evidence>
<dbReference type="InterPro" id="IPR027370">
    <property type="entry name" value="Znf-RING_euk"/>
</dbReference>
<organism evidence="14 15">
    <name type="scientific">Momordica charantia</name>
    <name type="common">Bitter gourd</name>
    <name type="synonym">Balsam pear</name>
    <dbReference type="NCBI Taxonomy" id="3673"/>
    <lineage>
        <taxon>Eukaryota</taxon>
        <taxon>Viridiplantae</taxon>
        <taxon>Streptophyta</taxon>
        <taxon>Embryophyta</taxon>
        <taxon>Tracheophyta</taxon>
        <taxon>Spermatophyta</taxon>
        <taxon>Magnoliopsida</taxon>
        <taxon>eudicotyledons</taxon>
        <taxon>Gunneridae</taxon>
        <taxon>Pentapetalae</taxon>
        <taxon>rosids</taxon>
        <taxon>fabids</taxon>
        <taxon>Cucurbitales</taxon>
        <taxon>Cucurbitaceae</taxon>
        <taxon>Momordiceae</taxon>
        <taxon>Momordica</taxon>
    </lineage>
</organism>
<dbReference type="InterPro" id="IPR013083">
    <property type="entry name" value="Znf_RING/FYVE/PHD"/>
</dbReference>
<evidence type="ECO:0000256" key="2">
    <source>
        <dbReference type="ARBA" id="ARBA00022723"/>
    </source>
</evidence>
<dbReference type="Gene3D" id="3.40.50.300">
    <property type="entry name" value="P-loop containing nucleotide triphosphate hydrolases"/>
    <property type="match status" value="1"/>
</dbReference>
<dbReference type="Gene3D" id="3.30.40.10">
    <property type="entry name" value="Zinc/RING finger domain, C3HC4 (zinc finger)"/>
    <property type="match status" value="1"/>
</dbReference>
<keyword evidence="3" id="KW-0547">Nucleotide-binding</keyword>
<gene>
    <name evidence="15" type="primary">LOC111011036</name>
</gene>
<dbReference type="PROSITE" id="PS00518">
    <property type="entry name" value="ZF_RING_1"/>
    <property type="match status" value="1"/>
</dbReference>
<dbReference type="SMART" id="SM00184">
    <property type="entry name" value="RING"/>
    <property type="match status" value="1"/>
</dbReference>
<evidence type="ECO:0000256" key="4">
    <source>
        <dbReference type="ARBA" id="ARBA00022771"/>
    </source>
</evidence>
<keyword evidence="2" id="KW-0479">Metal-binding</keyword>
<feature type="domain" description="RING-type" evidence="11">
    <location>
        <begin position="577"/>
        <end position="618"/>
    </location>
</feature>
<comment type="similarity">
    <text evidence="1">Belongs to the SNF2/RAD54 helicase family. RAD16 subfamily.</text>
</comment>
<keyword evidence="5" id="KW-0378">Hydrolase</keyword>
<keyword evidence="7" id="KW-0862">Zinc</keyword>
<dbReference type="GO" id="GO:0005524">
    <property type="term" value="F:ATP binding"/>
    <property type="evidence" value="ECO:0007669"/>
    <property type="project" value="UniProtKB-KW"/>
</dbReference>
<dbReference type="SMART" id="SM00490">
    <property type="entry name" value="HELICc"/>
    <property type="match status" value="1"/>
</dbReference>
<dbReference type="KEGG" id="mcha:111011036"/>
<keyword evidence="4 9" id="KW-0863">Zinc-finger</keyword>
<evidence type="ECO:0000256" key="10">
    <source>
        <dbReference type="SAM" id="MobiDB-lite"/>
    </source>
</evidence>
<evidence type="ECO:0000256" key="8">
    <source>
        <dbReference type="ARBA" id="ARBA00022840"/>
    </source>
</evidence>
<protein>
    <submittedName>
        <fullName evidence="15">DNA repair protein RAD16</fullName>
    </submittedName>
</protein>
<dbReference type="InterPro" id="IPR050628">
    <property type="entry name" value="SNF2_RAD54_helicase_TF"/>
</dbReference>
<dbReference type="Gene3D" id="3.40.50.10810">
    <property type="entry name" value="Tandem AAA-ATPase domain"/>
    <property type="match status" value="2"/>
</dbReference>
<evidence type="ECO:0000259" key="12">
    <source>
        <dbReference type="PROSITE" id="PS51192"/>
    </source>
</evidence>
<evidence type="ECO:0000256" key="1">
    <source>
        <dbReference type="ARBA" id="ARBA00008438"/>
    </source>
</evidence>
<evidence type="ECO:0000259" key="13">
    <source>
        <dbReference type="PROSITE" id="PS51194"/>
    </source>
</evidence>
<dbReference type="SUPFAM" id="SSF52540">
    <property type="entry name" value="P-loop containing nucleoside triphosphate hydrolases"/>
    <property type="match status" value="2"/>
</dbReference>